<dbReference type="InterPro" id="IPR033932">
    <property type="entry name" value="YtcJ-like"/>
</dbReference>
<keyword evidence="2" id="KW-0378">Hydrolase</keyword>
<gene>
    <name evidence="2" type="ORF">GCA01S_091_00010</name>
</gene>
<dbReference type="SUPFAM" id="SSF51556">
    <property type="entry name" value="Metallo-dependent hydrolases"/>
    <property type="match status" value="1"/>
</dbReference>
<dbReference type="Gene3D" id="3.10.310.70">
    <property type="match status" value="1"/>
</dbReference>
<protein>
    <submittedName>
        <fullName evidence="2">Putative hydrolase</fullName>
    </submittedName>
</protein>
<dbReference type="Proteomes" id="UP000023561">
    <property type="component" value="Unassembled WGS sequence"/>
</dbReference>
<feature type="domain" description="Amidohydrolase 3" evidence="1">
    <location>
        <begin position="50"/>
        <end position="531"/>
    </location>
</feature>
<dbReference type="GO" id="GO:0016810">
    <property type="term" value="F:hydrolase activity, acting on carbon-nitrogen (but not peptide) bonds"/>
    <property type="evidence" value="ECO:0007669"/>
    <property type="project" value="InterPro"/>
</dbReference>
<proteinExistence type="predicted"/>
<dbReference type="RefSeq" id="WP_042412168.1">
    <property type="nucleotide sequence ID" value="NZ_BAWO01000091.1"/>
</dbReference>
<dbReference type="CDD" id="cd01300">
    <property type="entry name" value="YtcJ_like"/>
    <property type="match status" value="1"/>
</dbReference>
<name>A0A023DKZ3_9BACL</name>
<dbReference type="InterPro" id="IPR011059">
    <property type="entry name" value="Metal-dep_hydrolase_composite"/>
</dbReference>
<sequence>MKADIVFINGEVITVDKKNSIVESVAVKGNRIVGVGSNQEIKCFIGEETEVIDLEGKTLLPGFIDSHIHLILYGVFQLGVSCKAPHIDSVAAVLDALKKKALETPKGEWIRAWGFNETAVKEKRYPTIAELDAISTDHPIIVSRTCGHISVVNSKALEMAKIDENTPDPKGGVIEKDQAGRLTGRLIEAANMKMNEIASYTESELMKAVKIASDHFIAAGITSIHEAGAFGPDSYRLLQKAVKNKDIRVRIYAMISSLNNSHEFVDKMIKAGVITGTGDEKFKIGPAKLFIDGSSTGPTIATRDPYSSDPNNSGILYYSEEEIYRVLGEAHKKGYQITVHAQGDRAIEMYLNCVEKALEEFPRKNHRHRIEHAGISTPDLQERIKKLELIPIPNPPFPYEFGEIYIHNYGDRVNYMYAIRDFMDKGIMVAGGSDSPITDYNPLLGIHTAVNRKSQSGMEIGTNQSISVMEAIKLYTWNGAYASFEEEIKGSIEVGKLADLVVLSDSVLRVNPDKIKDLKVEATMIDGEILYQRGNLKRGKWG</sequence>
<dbReference type="OrthoDB" id="9767366at2"/>
<reference evidence="2 3" key="1">
    <citation type="submission" date="2014-04" db="EMBL/GenBank/DDBJ databases">
        <title>Whole genome shotgun sequence of Geobacillus caldoxylosilyticus NBRC 107762.</title>
        <authorList>
            <person name="Hosoyama A."/>
            <person name="Hosoyama Y."/>
            <person name="Katano-Makiyama Y."/>
            <person name="Tsuchikane K."/>
            <person name="Ohji S."/>
            <person name="Ichikawa N."/>
            <person name="Yamazoe A."/>
            <person name="Fujita N."/>
        </authorList>
    </citation>
    <scope>NUCLEOTIDE SEQUENCE [LARGE SCALE GENOMIC DNA]</scope>
    <source>
        <strain evidence="2 3">NBRC 107762</strain>
    </source>
</reference>
<dbReference type="Gene3D" id="3.20.20.140">
    <property type="entry name" value="Metal-dependent hydrolases"/>
    <property type="match status" value="1"/>
</dbReference>
<dbReference type="SUPFAM" id="SSF51338">
    <property type="entry name" value="Composite domain of metallo-dependent hydrolases"/>
    <property type="match status" value="1"/>
</dbReference>
<dbReference type="InterPro" id="IPR032466">
    <property type="entry name" value="Metal_Hydrolase"/>
</dbReference>
<comment type="caution">
    <text evidence="2">The sequence shown here is derived from an EMBL/GenBank/DDBJ whole genome shotgun (WGS) entry which is preliminary data.</text>
</comment>
<dbReference type="AlphaFoldDB" id="A0A023DKZ3"/>
<keyword evidence="3" id="KW-1185">Reference proteome</keyword>
<dbReference type="Gene3D" id="2.30.40.10">
    <property type="entry name" value="Urease, subunit C, domain 1"/>
    <property type="match status" value="1"/>
</dbReference>
<dbReference type="EMBL" id="BAWO01000091">
    <property type="protein sequence ID" value="GAJ41721.1"/>
    <property type="molecule type" value="Genomic_DNA"/>
</dbReference>
<accession>A0A023DKZ3</accession>
<evidence type="ECO:0000313" key="2">
    <source>
        <dbReference type="EMBL" id="GAJ41721.1"/>
    </source>
</evidence>
<evidence type="ECO:0000259" key="1">
    <source>
        <dbReference type="Pfam" id="PF07969"/>
    </source>
</evidence>
<dbReference type="Pfam" id="PF07969">
    <property type="entry name" value="Amidohydro_3"/>
    <property type="match status" value="1"/>
</dbReference>
<dbReference type="PANTHER" id="PTHR22642">
    <property type="entry name" value="IMIDAZOLONEPROPIONASE"/>
    <property type="match status" value="1"/>
</dbReference>
<evidence type="ECO:0000313" key="3">
    <source>
        <dbReference type="Proteomes" id="UP000023561"/>
    </source>
</evidence>
<organism evidence="2 3">
    <name type="scientific">Parageobacillus caldoxylosilyticus NBRC 107762</name>
    <dbReference type="NCBI Taxonomy" id="1220594"/>
    <lineage>
        <taxon>Bacteria</taxon>
        <taxon>Bacillati</taxon>
        <taxon>Bacillota</taxon>
        <taxon>Bacilli</taxon>
        <taxon>Bacillales</taxon>
        <taxon>Anoxybacillaceae</taxon>
        <taxon>Saccharococcus</taxon>
    </lineage>
</organism>
<dbReference type="InterPro" id="IPR013108">
    <property type="entry name" value="Amidohydro_3"/>
</dbReference>
<dbReference type="PANTHER" id="PTHR22642:SF2">
    <property type="entry name" value="PROTEIN LONG AFTER FAR-RED 3"/>
    <property type="match status" value="1"/>
</dbReference>